<dbReference type="PATRIC" id="fig|1445510.3.peg.5241"/>
<gene>
    <name evidence="9" type="primary">bioD</name>
    <name evidence="10" type="ORF">YC6258_05279</name>
</gene>
<dbReference type="RefSeq" id="WP_044619088.1">
    <property type="nucleotide sequence ID" value="NZ_CP007142.1"/>
</dbReference>
<dbReference type="CDD" id="cd03109">
    <property type="entry name" value="DTBS"/>
    <property type="match status" value="1"/>
</dbReference>
<feature type="binding site" evidence="9">
    <location>
        <position position="17"/>
    </location>
    <ligand>
        <name>Mg(2+)</name>
        <dbReference type="ChEBI" id="CHEBI:18420"/>
    </ligand>
</feature>
<comment type="subcellular location">
    <subcellularLocation>
        <location evidence="9">Cytoplasm</location>
    </subcellularLocation>
</comment>
<comment type="catalytic activity">
    <reaction evidence="8">
        <text>(7R,8S)-8-amino-7-(carboxyamino)nonanoate + ATP = (4R,5S)-dethiobiotin + ADP + phosphate + H(+)</text>
        <dbReference type="Rhea" id="RHEA:63684"/>
        <dbReference type="ChEBI" id="CHEBI:15378"/>
        <dbReference type="ChEBI" id="CHEBI:30616"/>
        <dbReference type="ChEBI" id="CHEBI:43474"/>
        <dbReference type="ChEBI" id="CHEBI:149470"/>
        <dbReference type="ChEBI" id="CHEBI:149473"/>
        <dbReference type="ChEBI" id="CHEBI:456216"/>
    </reaction>
</comment>
<keyword evidence="2 9" id="KW-0436">Ligase</keyword>
<name>A0A0C5W3W7_9GAMM</name>
<feature type="binding site" evidence="9">
    <location>
        <begin position="184"/>
        <end position="186"/>
    </location>
    <ligand>
        <name>ATP</name>
        <dbReference type="ChEBI" id="CHEBI:30616"/>
    </ligand>
</feature>
<feature type="binding site" evidence="9">
    <location>
        <begin position="13"/>
        <end position="18"/>
    </location>
    <ligand>
        <name>ATP</name>
        <dbReference type="ChEBI" id="CHEBI:30616"/>
    </ligand>
</feature>
<dbReference type="Pfam" id="PF13500">
    <property type="entry name" value="AAA_26"/>
    <property type="match status" value="1"/>
</dbReference>
<dbReference type="HAMAP" id="MF_00336">
    <property type="entry name" value="BioD"/>
    <property type="match status" value="1"/>
</dbReference>
<dbReference type="AlphaFoldDB" id="A0A0C5W3W7"/>
<keyword evidence="5 9" id="KW-0093">Biotin biosynthesis</keyword>
<feature type="binding site" evidence="9">
    <location>
        <begin position="100"/>
        <end position="103"/>
    </location>
    <ligand>
        <name>ATP</name>
        <dbReference type="ChEBI" id="CHEBI:30616"/>
    </ligand>
</feature>
<dbReference type="PIRSF" id="PIRSF006755">
    <property type="entry name" value="DTB_synth"/>
    <property type="match status" value="1"/>
</dbReference>
<sequence>MAPAFIITGTDTDIGKTVASAIITVGLHGNYWKPIQAGNQEFTDTQMIKQLTGLPDDHFFPESYILSQPLSPHRAAELEGIEIRPETLRVPVSRRPLIIEGAGGLLVPITRNLLQIDLFERWNLPVILCARSGLGTINHTLLSIEALNNRNIKILGLVLIGEKHADNLRTILEYSGINLTGQIPVLEDLGPAALKRAFHSGFNIYDFDINAR</sequence>
<dbReference type="GO" id="GO:0005829">
    <property type="term" value="C:cytosol"/>
    <property type="evidence" value="ECO:0007669"/>
    <property type="project" value="TreeGrafter"/>
</dbReference>
<protein>
    <recommendedName>
        <fullName evidence="9">ATP-dependent dethiobiotin synthetase BioD</fullName>
        <ecNumber evidence="9">6.3.3.3</ecNumber>
    </recommendedName>
    <alternativeName>
        <fullName evidence="9">DTB synthetase</fullName>
        <shortName evidence="9">DTBS</shortName>
    </alternativeName>
    <alternativeName>
        <fullName evidence="9">Dethiobiotin synthase</fullName>
    </alternativeName>
</protein>
<keyword evidence="1 9" id="KW-0963">Cytoplasm</keyword>
<comment type="caution">
    <text evidence="9">Lacks conserved residue(s) required for the propagation of feature annotation.</text>
</comment>
<keyword evidence="3 9" id="KW-0479">Metal-binding</keyword>
<dbReference type="HOGENOM" id="CLU_072551_2_0_6"/>
<evidence type="ECO:0000256" key="3">
    <source>
        <dbReference type="ARBA" id="ARBA00022723"/>
    </source>
</evidence>
<dbReference type="UniPathway" id="UPA00078">
    <property type="reaction ID" value="UER00161"/>
</dbReference>
<feature type="binding site" evidence="9">
    <location>
        <position position="44"/>
    </location>
    <ligand>
        <name>ATP</name>
        <dbReference type="ChEBI" id="CHEBI:30616"/>
    </ligand>
</feature>
<evidence type="ECO:0000256" key="8">
    <source>
        <dbReference type="ARBA" id="ARBA00047386"/>
    </source>
</evidence>
<evidence type="ECO:0000256" key="6">
    <source>
        <dbReference type="ARBA" id="ARBA00022840"/>
    </source>
</evidence>
<comment type="pathway">
    <text evidence="9">Cofactor biosynthesis; biotin biosynthesis; biotin from 7,8-diaminononanoate: step 1/2.</text>
</comment>
<reference evidence="10 11" key="1">
    <citation type="submission" date="2014-01" db="EMBL/GenBank/DDBJ databases">
        <title>Full genme sequencing of cellulolytic bacterium Gynuella sunshinyii YC6258T gen. nov., sp. nov.</title>
        <authorList>
            <person name="Khan H."/>
            <person name="Chung E.J."/>
            <person name="Chung Y.R."/>
        </authorList>
    </citation>
    <scope>NUCLEOTIDE SEQUENCE [LARGE SCALE GENOMIC DNA]</scope>
    <source>
        <strain evidence="10 11">YC6258</strain>
    </source>
</reference>
<dbReference type="Proteomes" id="UP000032266">
    <property type="component" value="Chromosome"/>
</dbReference>
<keyword evidence="4 9" id="KW-0547">Nucleotide-binding</keyword>
<keyword evidence="7 9" id="KW-0460">Magnesium</keyword>
<dbReference type="OrthoDB" id="9802097at2"/>
<dbReference type="EC" id="6.3.3.3" evidence="9"/>
<dbReference type="GO" id="GO:0000287">
    <property type="term" value="F:magnesium ion binding"/>
    <property type="evidence" value="ECO:0007669"/>
    <property type="project" value="UniProtKB-UniRule"/>
</dbReference>
<dbReference type="EMBL" id="CP007142">
    <property type="protein sequence ID" value="AJQ97309.1"/>
    <property type="molecule type" value="Genomic_DNA"/>
</dbReference>
<organism evidence="10 11">
    <name type="scientific">Gynuella sunshinyii YC6258</name>
    <dbReference type="NCBI Taxonomy" id="1445510"/>
    <lineage>
        <taxon>Bacteria</taxon>
        <taxon>Pseudomonadati</taxon>
        <taxon>Pseudomonadota</taxon>
        <taxon>Gammaproteobacteria</taxon>
        <taxon>Oceanospirillales</taxon>
        <taxon>Saccharospirillaceae</taxon>
        <taxon>Gynuella</taxon>
    </lineage>
</organism>
<accession>A0A0C5W3W7</accession>
<feature type="binding site" evidence="9">
    <location>
        <position position="44"/>
    </location>
    <ligand>
        <name>Mg(2+)</name>
        <dbReference type="ChEBI" id="CHEBI:18420"/>
    </ligand>
</feature>
<proteinExistence type="inferred from homology"/>
<dbReference type="STRING" id="1445510.YC6258_05279"/>
<dbReference type="GO" id="GO:0005524">
    <property type="term" value="F:ATP binding"/>
    <property type="evidence" value="ECO:0007669"/>
    <property type="project" value="UniProtKB-UniRule"/>
</dbReference>
<comment type="function">
    <text evidence="9">Catalyzes a mechanistically unusual reaction, the ATP-dependent insertion of CO2 between the N7 and N8 nitrogen atoms of 7,8-diaminopelargonic acid (DAPA, also called 7,8-diammoniononanoate) to form a ureido ring.</text>
</comment>
<dbReference type="PANTHER" id="PTHR43210:SF2">
    <property type="entry name" value="ATP-DEPENDENT DETHIOBIOTIN SYNTHETASE BIOD 2"/>
    <property type="match status" value="1"/>
</dbReference>
<dbReference type="InterPro" id="IPR004472">
    <property type="entry name" value="DTB_synth_BioD"/>
</dbReference>
<feature type="active site" evidence="9">
    <location>
        <position position="33"/>
    </location>
</feature>
<dbReference type="GO" id="GO:0004141">
    <property type="term" value="F:dethiobiotin synthase activity"/>
    <property type="evidence" value="ECO:0007669"/>
    <property type="project" value="UniProtKB-UniRule"/>
</dbReference>
<comment type="catalytic activity">
    <reaction evidence="9">
        <text>(7R,8S)-7,8-diammoniononanoate + CO2 + ATP = (4R,5S)-dethiobiotin + ADP + phosphate + 3 H(+)</text>
        <dbReference type="Rhea" id="RHEA:15805"/>
        <dbReference type="ChEBI" id="CHEBI:15378"/>
        <dbReference type="ChEBI" id="CHEBI:16526"/>
        <dbReference type="ChEBI" id="CHEBI:30616"/>
        <dbReference type="ChEBI" id="CHEBI:43474"/>
        <dbReference type="ChEBI" id="CHEBI:149469"/>
        <dbReference type="ChEBI" id="CHEBI:149473"/>
        <dbReference type="ChEBI" id="CHEBI:456216"/>
        <dbReference type="EC" id="6.3.3.3"/>
    </reaction>
</comment>
<dbReference type="PANTHER" id="PTHR43210">
    <property type="entry name" value="DETHIOBIOTIN SYNTHETASE"/>
    <property type="match status" value="1"/>
</dbReference>
<dbReference type="KEGG" id="gsn:YC6258_05279"/>
<keyword evidence="11" id="KW-1185">Reference proteome</keyword>
<evidence type="ECO:0000256" key="7">
    <source>
        <dbReference type="ARBA" id="ARBA00022842"/>
    </source>
</evidence>
<evidence type="ECO:0000313" key="10">
    <source>
        <dbReference type="EMBL" id="AJQ97309.1"/>
    </source>
</evidence>
<evidence type="ECO:0000256" key="4">
    <source>
        <dbReference type="ARBA" id="ARBA00022741"/>
    </source>
</evidence>
<evidence type="ECO:0000256" key="5">
    <source>
        <dbReference type="ARBA" id="ARBA00022756"/>
    </source>
</evidence>
<keyword evidence="6 9" id="KW-0067">ATP-binding</keyword>
<dbReference type="SUPFAM" id="SSF52540">
    <property type="entry name" value="P-loop containing nucleoside triphosphate hydrolases"/>
    <property type="match status" value="1"/>
</dbReference>
<dbReference type="GO" id="GO:0009102">
    <property type="term" value="P:biotin biosynthetic process"/>
    <property type="evidence" value="ECO:0007669"/>
    <property type="project" value="UniProtKB-UniRule"/>
</dbReference>
<comment type="subunit">
    <text evidence="9">Homodimer.</text>
</comment>
<dbReference type="Gene3D" id="3.40.50.300">
    <property type="entry name" value="P-loop containing nucleotide triphosphate hydrolases"/>
    <property type="match status" value="1"/>
</dbReference>
<dbReference type="InterPro" id="IPR027417">
    <property type="entry name" value="P-loop_NTPase"/>
</dbReference>
<evidence type="ECO:0000256" key="1">
    <source>
        <dbReference type="ARBA" id="ARBA00022490"/>
    </source>
</evidence>
<comment type="similarity">
    <text evidence="9">Belongs to the dethiobiotin synthetase family.</text>
</comment>
<evidence type="ECO:0000256" key="2">
    <source>
        <dbReference type="ARBA" id="ARBA00022598"/>
    </source>
</evidence>
<evidence type="ECO:0000313" key="11">
    <source>
        <dbReference type="Proteomes" id="UP000032266"/>
    </source>
</evidence>
<feature type="binding site" evidence="9">
    <location>
        <position position="100"/>
    </location>
    <ligand>
        <name>Mg(2+)</name>
        <dbReference type="ChEBI" id="CHEBI:18420"/>
    </ligand>
</feature>
<comment type="cofactor">
    <cofactor evidence="9">
        <name>Mg(2+)</name>
        <dbReference type="ChEBI" id="CHEBI:18420"/>
    </cofactor>
</comment>
<evidence type="ECO:0000256" key="9">
    <source>
        <dbReference type="HAMAP-Rule" id="MF_00336"/>
    </source>
</evidence>
<dbReference type="NCBIfam" id="TIGR00347">
    <property type="entry name" value="bioD"/>
    <property type="match status" value="1"/>
</dbReference>